<dbReference type="InterPro" id="IPR050955">
    <property type="entry name" value="Plant_Biomass_Hydrol_Est"/>
</dbReference>
<name>A0ABR8F3W4_NOSLI</name>
<gene>
    <name evidence="3" type="ORF">H6G95_30635</name>
</gene>
<dbReference type="Gene3D" id="3.40.50.1820">
    <property type="entry name" value="alpha/beta hydrolase"/>
    <property type="match status" value="1"/>
</dbReference>
<dbReference type="PANTHER" id="PTHR43037:SF1">
    <property type="entry name" value="BLL1128 PROTEIN"/>
    <property type="match status" value="1"/>
</dbReference>
<dbReference type="PANTHER" id="PTHR43037">
    <property type="entry name" value="UNNAMED PRODUCT-RELATED"/>
    <property type="match status" value="1"/>
</dbReference>
<keyword evidence="4" id="KW-1185">Reference proteome</keyword>
<comment type="caution">
    <text evidence="3">The sequence shown here is derived from an EMBL/GenBank/DDBJ whole genome shotgun (WGS) entry which is preliminary data.</text>
</comment>
<dbReference type="InterPro" id="IPR029058">
    <property type="entry name" value="AB_hydrolase_fold"/>
</dbReference>
<dbReference type="Proteomes" id="UP000604661">
    <property type="component" value="Unassembled WGS sequence"/>
</dbReference>
<dbReference type="InterPro" id="IPR002925">
    <property type="entry name" value="Dienelactn_hydro"/>
</dbReference>
<evidence type="ECO:0000259" key="2">
    <source>
        <dbReference type="Pfam" id="PF01738"/>
    </source>
</evidence>
<dbReference type="RefSeq" id="WP_190897295.1">
    <property type="nucleotide sequence ID" value="NZ_JACJTE010000061.1"/>
</dbReference>
<dbReference type="EMBL" id="JACJTE010000061">
    <property type="protein sequence ID" value="MBD2564860.1"/>
    <property type="molecule type" value="Genomic_DNA"/>
</dbReference>
<evidence type="ECO:0000256" key="1">
    <source>
        <dbReference type="ARBA" id="ARBA00022729"/>
    </source>
</evidence>
<feature type="domain" description="Dienelactone hydrolase" evidence="2">
    <location>
        <begin position="116"/>
        <end position="212"/>
    </location>
</feature>
<keyword evidence="1" id="KW-0732">Signal</keyword>
<organism evidence="3 4">
    <name type="scientific">Nostoc linckia FACHB-391</name>
    <dbReference type="NCBI Taxonomy" id="2692906"/>
    <lineage>
        <taxon>Bacteria</taxon>
        <taxon>Bacillati</taxon>
        <taxon>Cyanobacteriota</taxon>
        <taxon>Cyanophyceae</taxon>
        <taxon>Nostocales</taxon>
        <taxon>Nostocaceae</taxon>
        <taxon>Nostoc</taxon>
    </lineage>
</organism>
<reference evidence="3 4" key="1">
    <citation type="journal article" date="2020" name="ISME J.">
        <title>Comparative genomics reveals insights into cyanobacterial evolution and habitat adaptation.</title>
        <authorList>
            <person name="Chen M.Y."/>
            <person name="Teng W.K."/>
            <person name="Zhao L."/>
            <person name="Hu C.X."/>
            <person name="Zhou Y.K."/>
            <person name="Han B.P."/>
            <person name="Song L.R."/>
            <person name="Shu W.S."/>
        </authorList>
    </citation>
    <scope>NUCLEOTIDE SEQUENCE [LARGE SCALE GENOMIC DNA]</scope>
    <source>
        <strain evidence="3 4">FACHB-391</strain>
    </source>
</reference>
<dbReference type="SUPFAM" id="SSF53474">
    <property type="entry name" value="alpha/beta-Hydrolases"/>
    <property type="match status" value="1"/>
</dbReference>
<evidence type="ECO:0000313" key="3">
    <source>
        <dbReference type="EMBL" id="MBD2564860.1"/>
    </source>
</evidence>
<evidence type="ECO:0000313" key="4">
    <source>
        <dbReference type="Proteomes" id="UP000604661"/>
    </source>
</evidence>
<proteinExistence type="predicted"/>
<sequence length="241" mass="26740">MPPLQRQVTSSDSYNYLLFLPGGVHPDGGDGVPPTVGDVYDGLRLRNETQELLLPTILFLHGAGERGSNLDNVKRHGVAKIVEQQPDFPFIVISPQCPQGEYWNVKRLGILLDEVIASYPVDPNRVYLTGLSMGGYGTWHLAAVQPERFAAIAPICGGGNPQAARKLKNLPVWAFHGAKDNVVPLSESEIMVSALKVHNGNVKFTVYPEANHDSWTQTYNNPELYEWFLRHQRQKAVNKSS</sequence>
<accession>A0ABR8F3W4</accession>
<protein>
    <submittedName>
        <fullName evidence="3">Prolyl oligopeptidase family serine peptidase</fullName>
    </submittedName>
</protein>
<dbReference type="Pfam" id="PF01738">
    <property type="entry name" value="DLH"/>
    <property type="match status" value="1"/>
</dbReference>